<dbReference type="Pfam" id="PF00563">
    <property type="entry name" value="EAL"/>
    <property type="match status" value="1"/>
</dbReference>
<dbReference type="PROSITE" id="PS50883">
    <property type="entry name" value="EAL"/>
    <property type="match status" value="1"/>
</dbReference>
<dbReference type="CDD" id="cd00130">
    <property type="entry name" value="PAS"/>
    <property type="match status" value="1"/>
</dbReference>
<dbReference type="PROSITE" id="PS50112">
    <property type="entry name" value="PAS"/>
    <property type="match status" value="1"/>
</dbReference>
<evidence type="ECO:0000313" key="5">
    <source>
        <dbReference type="Proteomes" id="UP000809910"/>
    </source>
</evidence>
<dbReference type="Gene3D" id="3.30.70.270">
    <property type="match status" value="1"/>
</dbReference>
<dbReference type="InterPro" id="IPR000160">
    <property type="entry name" value="GGDEF_dom"/>
</dbReference>
<reference evidence="4 5" key="1">
    <citation type="submission" date="2020-12" db="EMBL/GenBank/DDBJ databases">
        <title>WGS of Legionella: environmental sample.</title>
        <authorList>
            <person name="Cristino S."/>
            <person name="Girolamini L."/>
            <person name="Salaris S."/>
            <person name="Pascale M.R."/>
            <person name="Mazzotta M."/>
            <person name="Orsini M."/>
            <person name="Grottola A."/>
        </authorList>
    </citation>
    <scope>NUCLEOTIDE SEQUENCE [LARGE SCALE GENOMIC DNA]</scope>
    <source>
        <strain evidence="4 5">30cs62</strain>
    </source>
</reference>
<accession>A0ABS1W8X6</accession>
<dbReference type="PROSITE" id="PS50887">
    <property type="entry name" value="GGDEF"/>
    <property type="match status" value="1"/>
</dbReference>
<dbReference type="InterPro" id="IPR035965">
    <property type="entry name" value="PAS-like_dom_sf"/>
</dbReference>
<dbReference type="InterPro" id="IPR001633">
    <property type="entry name" value="EAL_dom"/>
</dbReference>
<dbReference type="Pfam" id="PF00990">
    <property type="entry name" value="GGDEF"/>
    <property type="match status" value="1"/>
</dbReference>
<evidence type="ECO:0000313" key="4">
    <source>
        <dbReference type="EMBL" id="MBL7525811.1"/>
    </source>
</evidence>
<dbReference type="InterPro" id="IPR029016">
    <property type="entry name" value="GAF-like_dom_sf"/>
</dbReference>
<dbReference type="InterPro" id="IPR035919">
    <property type="entry name" value="EAL_sf"/>
</dbReference>
<dbReference type="SMART" id="SM00052">
    <property type="entry name" value="EAL"/>
    <property type="match status" value="1"/>
</dbReference>
<dbReference type="InterPro" id="IPR043128">
    <property type="entry name" value="Rev_trsase/Diguanyl_cyclase"/>
</dbReference>
<gene>
    <name evidence="4" type="ORF">I5282_04390</name>
</gene>
<dbReference type="CDD" id="cd01948">
    <property type="entry name" value="EAL"/>
    <property type="match status" value="1"/>
</dbReference>
<dbReference type="InterPro" id="IPR029787">
    <property type="entry name" value="Nucleotide_cyclase"/>
</dbReference>
<dbReference type="Proteomes" id="UP000809910">
    <property type="component" value="Unassembled WGS sequence"/>
</dbReference>
<protein>
    <submittedName>
        <fullName evidence="4">EAL domain-containing protein</fullName>
    </submittedName>
</protein>
<dbReference type="Gene3D" id="3.30.450.40">
    <property type="match status" value="1"/>
</dbReference>
<evidence type="ECO:0000259" key="2">
    <source>
        <dbReference type="PROSITE" id="PS50883"/>
    </source>
</evidence>
<keyword evidence="5" id="KW-1185">Reference proteome</keyword>
<dbReference type="SUPFAM" id="SSF55785">
    <property type="entry name" value="PYP-like sensor domain (PAS domain)"/>
    <property type="match status" value="1"/>
</dbReference>
<dbReference type="SUPFAM" id="SSF55073">
    <property type="entry name" value="Nucleotide cyclase"/>
    <property type="match status" value="1"/>
</dbReference>
<dbReference type="RefSeq" id="WP_203109261.1">
    <property type="nucleotide sequence ID" value="NZ_JADOBG010000010.1"/>
</dbReference>
<feature type="domain" description="PAS" evidence="1">
    <location>
        <begin position="58"/>
        <end position="106"/>
    </location>
</feature>
<dbReference type="InterPro" id="IPR050706">
    <property type="entry name" value="Cyclic-di-GMP_PDE-like"/>
</dbReference>
<dbReference type="SUPFAM" id="SSF141868">
    <property type="entry name" value="EAL domain-like"/>
    <property type="match status" value="1"/>
</dbReference>
<comment type="caution">
    <text evidence="4">The sequence shown here is derived from an EMBL/GenBank/DDBJ whole genome shotgun (WGS) entry which is preliminary data.</text>
</comment>
<evidence type="ECO:0000259" key="3">
    <source>
        <dbReference type="PROSITE" id="PS50887"/>
    </source>
</evidence>
<dbReference type="Pfam" id="PF08447">
    <property type="entry name" value="PAS_3"/>
    <property type="match status" value="1"/>
</dbReference>
<dbReference type="EMBL" id="JADWVN010000007">
    <property type="protein sequence ID" value="MBL7525811.1"/>
    <property type="molecule type" value="Genomic_DNA"/>
</dbReference>
<sequence length="758" mass="86362">MDKITGTLLADLLLEKEQFIEKITAYQTLLKSLNPSLSNYADQSHSVFYELSIDLKTMLNVNQAIENLWRLPGSEVKNNIATWFNTIHPEDRALVKKALRNFVKSGEEEIALEYRLLYDDLSLCHITDKVILIKDNLGHAKSIMGIATDTTDYILSKKNLFIYEQILEAHTQEKNNNLFFDSMLKIISTSFDWDYSELWCVDEKKSYIYCTNTWAKNNNQNSKIYKESHNMKVKTKSDFNGYLSTQDNIVFITDISPESKYDLLRKASNCNYKSVLAINIRNMEGLLGQILFFSEKNKASSSLTNESYNKISYLLSTVMAEINSDKMLSYYSRHDNSTGLLNQYGFELAVKDSIDKEKNYFYAIVVIYMHGIEEFSASYSGTMGKKLFKKIIFYLQDRLLLTINCMAKLSESKIVLLTKKLINKLQIDSIIKVIQDSFINAFEVQGIRALLTPRLGISIFPDDSIDALALIHNANIASNYANYKESSSCAFYSTSLANSIKRSIEIENALRFAIAENLLHVLYQPKISLISGQITGVEALVRWHDPVLGDIAPSEFVNIAERSNLIISLNEWVFFEVINHFPMVELNLPVSINISANNLSPSYDFVAFVKKILKQLNIPGYFIDLELTEYQLAQDNAYSMKVLNKLRKEKITLSIDDFGTGFNSFEYLKVFKPEAVKIDKSFVDGIPHSLENMGIIRAVIALSKSLDIKTIAEGVETKEQLDCLIEEGCDEMQGFYYSRPVSIMDLKKLIKYGAGLNK</sequence>
<dbReference type="SMART" id="SM00267">
    <property type="entry name" value="GGDEF"/>
    <property type="match status" value="1"/>
</dbReference>
<dbReference type="InterPro" id="IPR000014">
    <property type="entry name" value="PAS"/>
</dbReference>
<evidence type="ECO:0000259" key="1">
    <source>
        <dbReference type="PROSITE" id="PS50112"/>
    </source>
</evidence>
<dbReference type="PANTHER" id="PTHR33121:SF70">
    <property type="entry name" value="SIGNALING PROTEIN YKOW"/>
    <property type="match status" value="1"/>
</dbReference>
<dbReference type="PANTHER" id="PTHR33121">
    <property type="entry name" value="CYCLIC DI-GMP PHOSPHODIESTERASE PDEF"/>
    <property type="match status" value="1"/>
</dbReference>
<feature type="domain" description="GGDEF" evidence="3">
    <location>
        <begin position="360"/>
        <end position="494"/>
    </location>
</feature>
<proteinExistence type="predicted"/>
<name>A0ABS1W8X6_9GAMM</name>
<dbReference type="Gene3D" id="3.30.450.20">
    <property type="entry name" value="PAS domain"/>
    <property type="match status" value="1"/>
</dbReference>
<feature type="domain" description="EAL" evidence="2">
    <location>
        <begin position="503"/>
        <end position="754"/>
    </location>
</feature>
<dbReference type="Gene3D" id="3.20.20.450">
    <property type="entry name" value="EAL domain"/>
    <property type="match status" value="1"/>
</dbReference>
<dbReference type="InterPro" id="IPR013655">
    <property type="entry name" value="PAS_fold_3"/>
</dbReference>
<organism evidence="4 5">
    <name type="scientific">Legionella bononiensis</name>
    <dbReference type="NCBI Taxonomy" id="2793102"/>
    <lineage>
        <taxon>Bacteria</taxon>
        <taxon>Pseudomonadati</taxon>
        <taxon>Pseudomonadota</taxon>
        <taxon>Gammaproteobacteria</taxon>
        <taxon>Legionellales</taxon>
        <taxon>Legionellaceae</taxon>
        <taxon>Legionella</taxon>
    </lineage>
</organism>